<protein>
    <recommendedName>
        <fullName evidence="5">Phosphorylase</fullName>
    </recommendedName>
</protein>
<dbReference type="InterPro" id="IPR036265">
    <property type="entry name" value="HIT-like_sf"/>
</dbReference>
<feature type="domain" description="Ap4A phosphorylase 1/2 N-terminal" evidence="2">
    <location>
        <begin position="5"/>
        <end position="165"/>
    </location>
</feature>
<evidence type="ECO:0008006" key="5">
    <source>
        <dbReference type="Google" id="ProtNLM"/>
    </source>
</evidence>
<dbReference type="EMBL" id="JAMXMC010000001">
    <property type="protein sequence ID" value="MCO5975596.1"/>
    <property type="molecule type" value="Genomic_DNA"/>
</dbReference>
<dbReference type="InterPro" id="IPR009163">
    <property type="entry name" value="Ap4A_phos1/2"/>
</dbReference>
<dbReference type="Pfam" id="PF09830">
    <property type="entry name" value="ATP_transf"/>
    <property type="match status" value="1"/>
</dbReference>
<name>A0ABT1BJ04_9BURK</name>
<evidence type="ECO:0000313" key="4">
    <source>
        <dbReference type="Proteomes" id="UP001204851"/>
    </source>
</evidence>
<dbReference type="Pfam" id="PF19327">
    <property type="entry name" value="Ap4A_phos_N"/>
    <property type="match status" value="1"/>
</dbReference>
<evidence type="ECO:0000313" key="3">
    <source>
        <dbReference type="EMBL" id="MCO5975596.1"/>
    </source>
</evidence>
<dbReference type="InterPro" id="IPR045759">
    <property type="entry name" value="Ap4A_phos1/2_N"/>
</dbReference>
<accession>A0ABT1BJ04</accession>
<proteinExistence type="predicted"/>
<evidence type="ECO:0000259" key="1">
    <source>
        <dbReference type="Pfam" id="PF09830"/>
    </source>
</evidence>
<feature type="domain" description="ATP adenylyltransferase C-terminal" evidence="1">
    <location>
        <begin position="174"/>
        <end position="283"/>
    </location>
</feature>
<dbReference type="PANTHER" id="PTHR38420">
    <property type="entry name" value="AP-4-A PHOSPHORYLASE II"/>
    <property type="match status" value="1"/>
</dbReference>
<dbReference type="Gene3D" id="3.30.428.70">
    <property type="match status" value="1"/>
</dbReference>
<reference evidence="3 4" key="1">
    <citation type="submission" date="2022-06" db="EMBL/GenBank/DDBJ databases">
        <title>Ideonella sp. NS12-5 Genome sequencing and assembly.</title>
        <authorList>
            <person name="Jung Y."/>
        </authorList>
    </citation>
    <scope>NUCLEOTIDE SEQUENCE [LARGE SCALE GENOMIC DNA]</scope>
    <source>
        <strain evidence="3 4">NS12-5</strain>
    </source>
</reference>
<dbReference type="SUPFAM" id="SSF54197">
    <property type="entry name" value="HIT-like"/>
    <property type="match status" value="1"/>
</dbReference>
<evidence type="ECO:0000259" key="2">
    <source>
        <dbReference type="Pfam" id="PF19327"/>
    </source>
</evidence>
<dbReference type="RefSeq" id="WP_252768024.1">
    <property type="nucleotide sequence ID" value="NZ_JAMXMC010000001.1"/>
</dbReference>
<dbReference type="Proteomes" id="UP001204851">
    <property type="component" value="Unassembled WGS sequence"/>
</dbReference>
<dbReference type="InterPro" id="IPR043171">
    <property type="entry name" value="Ap4A_phos1/2-like"/>
</dbReference>
<keyword evidence="4" id="KW-1185">Reference proteome</keyword>
<dbReference type="InterPro" id="IPR019200">
    <property type="entry name" value="ATP_adenylylTrfase_C"/>
</dbReference>
<gene>
    <name evidence="3" type="ORF">M0L44_02520</name>
</gene>
<dbReference type="PANTHER" id="PTHR38420:SF1">
    <property type="entry name" value="PUTATIVE (AFU_ORTHOLOGUE AFUA_5G14690)-RELATED"/>
    <property type="match status" value="1"/>
</dbReference>
<organism evidence="3 4">
    <name type="scientific">Ideonella oryzae</name>
    <dbReference type="NCBI Taxonomy" id="2937441"/>
    <lineage>
        <taxon>Bacteria</taxon>
        <taxon>Pseudomonadati</taxon>
        <taxon>Pseudomonadota</taxon>
        <taxon>Betaproteobacteria</taxon>
        <taxon>Burkholderiales</taxon>
        <taxon>Sphaerotilaceae</taxon>
        <taxon>Ideonella</taxon>
    </lineage>
</organism>
<sequence length="286" mass="31254">MPPTDWTAEIRTAAQRAQAQGAMVRLVSETHAVQQEGLDFLVSHLSSLSLKDLAKILQQNTGANPFLPYEPAMFVADLSDTHVLLLNKFPIFPDHAMAVTRRFMLQTGELEPSDFDAVACSVLGTGDAVFMFNGGKRAGASQPHRHVHILPSHQLPLMRHFPVDAAPGTLQQLPFFGFVHAYLPLDARLPVAEWAQQLQHAVQTGFAHCGLAPHLGELPPYNLLGSRQGVLLVPRRCEHWSDGTHSLSIHALNFGGWVGVKGPEQIEPACQAGLMNLLNAVTQPRD</sequence>
<comment type="caution">
    <text evidence="3">The sequence shown here is derived from an EMBL/GenBank/DDBJ whole genome shotgun (WGS) entry which is preliminary data.</text>
</comment>